<organism evidence="2">
    <name type="scientific">marine sediment metagenome</name>
    <dbReference type="NCBI Taxonomy" id="412755"/>
    <lineage>
        <taxon>unclassified sequences</taxon>
        <taxon>metagenomes</taxon>
        <taxon>ecological metagenomes</taxon>
    </lineage>
</organism>
<accession>A0A0F8ZI40</accession>
<evidence type="ECO:0000259" key="1">
    <source>
        <dbReference type="Pfam" id="PF12804"/>
    </source>
</evidence>
<feature type="domain" description="MobA-like NTP transferase" evidence="1">
    <location>
        <begin position="16"/>
        <end position="134"/>
    </location>
</feature>
<evidence type="ECO:0000313" key="2">
    <source>
        <dbReference type="EMBL" id="KKK93467.1"/>
    </source>
</evidence>
<dbReference type="EMBL" id="LAZR01047761">
    <property type="protein sequence ID" value="KKK93467.1"/>
    <property type="molecule type" value="Genomic_DNA"/>
</dbReference>
<reference evidence="2" key="1">
    <citation type="journal article" date="2015" name="Nature">
        <title>Complex archaea that bridge the gap between prokaryotes and eukaryotes.</title>
        <authorList>
            <person name="Spang A."/>
            <person name="Saw J.H."/>
            <person name="Jorgensen S.L."/>
            <person name="Zaremba-Niedzwiedzka K."/>
            <person name="Martijn J."/>
            <person name="Lind A.E."/>
            <person name="van Eijk R."/>
            <person name="Schleper C."/>
            <person name="Guy L."/>
            <person name="Ettema T.J."/>
        </authorList>
    </citation>
    <scope>NUCLEOTIDE SEQUENCE</scope>
</reference>
<dbReference type="InterPro" id="IPR029044">
    <property type="entry name" value="Nucleotide-diphossugar_trans"/>
</dbReference>
<name>A0A0F8ZI40_9ZZZZ</name>
<protein>
    <recommendedName>
        <fullName evidence="1">MobA-like NTP transferase domain-containing protein</fullName>
    </recommendedName>
</protein>
<dbReference type="AlphaFoldDB" id="A0A0F8ZI40"/>
<dbReference type="SUPFAM" id="SSF53448">
    <property type="entry name" value="Nucleotide-diphospho-sugar transferases"/>
    <property type="match status" value="1"/>
</dbReference>
<sequence>MVIPIWKRGGIEVKILVVAAGKNTRFKGDKALAKINGMENIVNTYNKLNKYASEFIVAVRKEKINDYKKVLPQATFIPLRKSNGCGQGTMDALKKIKKDPFLLITWGDMYFKDTKFMKDIMHRYRMNRFNILVEFNAYPYTSYIVNRKMEPMNVFYSILHRKIPSLGYEDRGVFLGKKSFLMPYLKKLKKNKGEYRLLDIVHAMYSNKEPAKLILSKDVGIRTFNTRKDLEALTNERSQNT</sequence>
<proteinExistence type="predicted"/>
<dbReference type="Gene3D" id="3.90.550.10">
    <property type="entry name" value="Spore Coat Polysaccharide Biosynthesis Protein SpsA, Chain A"/>
    <property type="match status" value="1"/>
</dbReference>
<dbReference type="InterPro" id="IPR025877">
    <property type="entry name" value="MobA-like_NTP_Trfase"/>
</dbReference>
<comment type="caution">
    <text evidence="2">The sequence shown here is derived from an EMBL/GenBank/DDBJ whole genome shotgun (WGS) entry which is preliminary data.</text>
</comment>
<dbReference type="Pfam" id="PF12804">
    <property type="entry name" value="NTP_transf_3"/>
    <property type="match status" value="1"/>
</dbReference>
<gene>
    <name evidence="2" type="ORF">LCGC14_2692590</name>
</gene>
<dbReference type="GO" id="GO:0016779">
    <property type="term" value="F:nucleotidyltransferase activity"/>
    <property type="evidence" value="ECO:0007669"/>
    <property type="project" value="UniProtKB-ARBA"/>
</dbReference>